<protein>
    <recommendedName>
        <fullName evidence="5">Glycosyltransferase RgtA/B/C/D-like domain-containing protein</fullName>
    </recommendedName>
</protein>
<keyword evidence="2" id="KW-0472">Membrane</keyword>
<feature type="region of interest" description="Disordered" evidence="1">
    <location>
        <begin position="42"/>
        <end position="79"/>
    </location>
</feature>
<organism evidence="3 4">
    <name type="scientific">Fimbriiglobus ruber</name>
    <dbReference type="NCBI Taxonomy" id="1908690"/>
    <lineage>
        <taxon>Bacteria</taxon>
        <taxon>Pseudomonadati</taxon>
        <taxon>Planctomycetota</taxon>
        <taxon>Planctomycetia</taxon>
        <taxon>Gemmatales</taxon>
        <taxon>Gemmataceae</taxon>
        <taxon>Fimbriiglobus</taxon>
    </lineage>
</organism>
<feature type="transmembrane region" description="Helical" evidence="2">
    <location>
        <begin position="208"/>
        <end position="241"/>
    </location>
</feature>
<sequence length="509" mass="55722">MTSVTDSASLRRSFYLLLTTVAVAVTVAKIVGAENVYEPSRFASQSETSYGADRPSFEANRPPVRKWPTTRPAPTSMFGSNDRSRWATIRALVDTGTYVVGRRENFKDTQGPFTDTGIIFEDGYQSLDKVMNPETGEYFSSKPPLLPTLLAGEYWVLKKVFGWSIDRDRWWVVCTLLITVNAIPFAVYLVLLARLIETHGATDFGKLFTFTAACFGTFLTTFSVSLNNHTPAACCVLFALYPLLRGGGVPYSLASLFVSGLFAGLTAALDLPALSFTVGLFVPLVLTRPRQALIGFLPGALIPLGGLLACNYAAVGSVLPVYSEFGGPWYNYPGSYWATSHQPGPHKGVDFADEPKAVYAFHLLFGHHGWFSLTPVWLLGAGGLLGLLTASRADIKTVLALKKTSPVWTPRLLGVLAVVVSLVVFAFYVVKTNNYGGNTSGPRWLFWLIPLWLLGTIPAADWVGRFSTGRLGAAVLLGFSVLSVFYPAWNPWRNPWVLQLLEVTGWLVY</sequence>
<dbReference type="AlphaFoldDB" id="A0A225EG42"/>
<comment type="caution">
    <text evidence="3">The sequence shown here is derived from an EMBL/GenBank/DDBJ whole genome shotgun (WGS) entry which is preliminary data.</text>
</comment>
<feature type="transmembrane region" description="Helical" evidence="2">
    <location>
        <begin position="170"/>
        <end position="196"/>
    </location>
</feature>
<feature type="transmembrane region" description="Helical" evidence="2">
    <location>
        <begin position="370"/>
        <end position="391"/>
    </location>
</feature>
<dbReference type="EMBL" id="NIDE01000001">
    <property type="protein sequence ID" value="OWK47207.1"/>
    <property type="molecule type" value="Genomic_DNA"/>
</dbReference>
<keyword evidence="4" id="KW-1185">Reference proteome</keyword>
<feature type="transmembrane region" description="Helical" evidence="2">
    <location>
        <begin position="261"/>
        <end position="286"/>
    </location>
</feature>
<feature type="transmembrane region" description="Helical" evidence="2">
    <location>
        <begin position="293"/>
        <end position="315"/>
    </location>
</feature>
<dbReference type="RefSeq" id="WP_088252342.1">
    <property type="nucleotide sequence ID" value="NZ_NIDE01000001.1"/>
</dbReference>
<evidence type="ECO:0000313" key="3">
    <source>
        <dbReference type="EMBL" id="OWK47207.1"/>
    </source>
</evidence>
<feature type="transmembrane region" description="Helical" evidence="2">
    <location>
        <begin position="471"/>
        <end position="489"/>
    </location>
</feature>
<evidence type="ECO:0000256" key="2">
    <source>
        <dbReference type="SAM" id="Phobius"/>
    </source>
</evidence>
<evidence type="ECO:0000256" key="1">
    <source>
        <dbReference type="SAM" id="MobiDB-lite"/>
    </source>
</evidence>
<evidence type="ECO:0008006" key="5">
    <source>
        <dbReference type="Google" id="ProtNLM"/>
    </source>
</evidence>
<name>A0A225EG42_9BACT</name>
<dbReference type="OrthoDB" id="251120at2"/>
<gene>
    <name evidence="3" type="ORF">FRUB_00906</name>
</gene>
<reference evidence="4" key="1">
    <citation type="submission" date="2017-06" db="EMBL/GenBank/DDBJ databases">
        <title>Genome analysis of Fimbriiglobus ruber SP5, the first member of the order Planctomycetales with confirmed chitinolytic capability.</title>
        <authorList>
            <person name="Ravin N.V."/>
            <person name="Rakitin A.L."/>
            <person name="Ivanova A.A."/>
            <person name="Beletsky A.V."/>
            <person name="Kulichevskaya I.S."/>
            <person name="Mardanov A.V."/>
            <person name="Dedysh S.N."/>
        </authorList>
    </citation>
    <scope>NUCLEOTIDE SEQUENCE [LARGE SCALE GENOMIC DNA]</scope>
    <source>
        <strain evidence="4">SP5</strain>
    </source>
</reference>
<dbReference type="Proteomes" id="UP000214646">
    <property type="component" value="Unassembled WGS sequence"/>
</dbReference>
<feature type="transmembrane region" description="Helical" evidence="2">
    <location>
        <begin position="412"/>
        <end position="430"/>
    </location>
</feature>
<keyword evidence="2" id="KW-0812">Transmembrane</keyword>
<proteinExistence type="predicted"/>
<evidence type="ECO:0000313" key="4">
    <source>
        <dbReference type="Proteomes" id="UP000214646"/>
    </source>
</evidence>
<keyword evidence="2" id="KW-1133">Transmembrane helix</keyword>
<feature type="transmembrane region" description="Helical" evidence="2">
    <location>
        <begin position="445"/>
        <end position="464"/>
    </location>
</feature>
<accession>A0A225EG42</accession>